<comment type="caution">
    <text evidence="1">The sequence shown here is derived from an EMBL/GenBank/DDBJ whole genome shotgun (WGS) entry which is preliminary data.</text>
</comment>
<keyword evidence="2" id="KW-1185">Reference proteome</keyword>
<accession>A0A939PCK9</accession>
<reference evidence="1" key="1">
    <citation type="submission" date="2021-03" db="EMBL/GenBank/DDBJ databases">
        <authorList>
            <person name="Kanchanasin P."/>
            <person name="Saeng-In P."/>
            <person name="Phongsopitanun W."/>
            <person name="Yuki M."/>
            <person name="Kudo T."/>
            <person name="Ohkuma M."/>
            <person name="Tanasupawat S."/>
        </authorList>
    </citation>
    <scope>NUCLEOTIDE SEQUENCE</scope>
    <source>
        <strain evidence="1">GKU 128</strain>
    </source>
</reference>
<evidence type="ECO:0000313" key="2">
    <source>
        <dbReference type="Proteomes" id="UP000669179"/>
    </source>
</evidence>
<organism evidence="1 2">
    <name type="scientific">Actinomadura barringtoniae</name>
    <dbReference type="NCBI Taxonomy" id="1427535"/>
    <lineage>
        <taxon>Bacteria</taxon>
        <taxon>Bacillati</taxon>
        <taxon>Actinomycetota</taxon>
        <taxon>Actinomycetes</taxon>
        <taxon>Streptosporangiales</taxon>
        <taxon>Thermomonosporaceae</taxon>
        <taxon>Actinomadura</taxon>
    </lineage>
</organism>
<dbReference type="RefSeq" id="WP_208254355.1">
    <property type="nucleotide sequence ID" value="NZ_JAGEOJ010000002.1"/>
</dbReference>
<dbReference type="EMBL" id="JAGEOJ010000002">
    <property type="protein sequence ID" value="MBO2446779.1"/>
    <property type="molecule type" value="Genomic_DNA"/>
</dbReference>
<gene>
    <name evidence="1" type="ORF">J4573_06730</name>
</gene>
<evidence type="ECO:0000313" key="1">
    <source>
        <dbReference type="EMBL" id="MBO2446779.1"/>
    </source>
</evidence>
<protein>
    <submittedName>
        <fullName evidence="1">DUF4188 domain-containing protein</fullName>
    </submittedName>
</protein>
<name>A0A939PCK9_9ACTN</name>
<dbReference type="Pfam" id="PF13826">
    <property type="entry name" value="Monooxy_af470-like"/>
    <property type="match status" value="1"/>
</dbReference>
<sequence>MRLRPPKLHWTRPSAAFDPRRGDRPELGRFLARSDEPVAVLLIGARVNSWRKLRQWVPTVAGMLPMLRELSADPDSGLLGYRVIYGPPRDFMVIQYWRRAGDIRNFSHDPERTHYPRQEAFVERFIVSSGAVGIWHEMLSVRPGAYQALYGDTPRQGLGAVMGVDPATRNESGRGYHEGEDPDLVEARARVAEGEDATGLLEEMRERRKTGA</sequence>
<dbReference type="Proteomes" id="UP000669179">
    <property type="component" value="Unassembled WGS sequence"/>
</dbReference>
<dbReference type="AlphaFoldDB" id="A0A939PCK9"/>
<dbReference type="InterPro" id="IPR025444">
    <property type="entry name" value="Monooxy_af470"/>
</dbReference>
<proteinExistence type="predicted"/>